<gene>
    <name evidence="2" type="ORF">Nepgr_005007</name>
</gene>
<sequence length="164" mass="17916">MRFSLIKSQCSPSPVELNRRHGENEQFPSSQPFGNTNCLSTAEKLQGSVEIDYTQFPPNHKVLLKSVNPSTSKLAKHLPDLYGHAPGVSSHGQVSNTCTCSHDSAAKLQDACPIPRRVDVMKLTIKDAESGQNPRDGHVLISGPELIPDSLPILEMQEHGHPHP</sequence>
<accession>A0AAD3S2E1</accession>
<reference evidence="2" key="1">
    <citation type="submission" date="2023-05" db="EMBL/GenBank/DDBJ databases">
        <title>Nepenthes gracilis genome sequencing.</title>
        <authorList>
            <person name="Fukushima K."/>
        </authorList>
    </citation>
    <scope>NUCLEOTIDE SEQUENCE</scope>
    <source>
        <strain evidence="2">SING2019-196</strain>
    </source>
</reference>
<comment type="caution">
    <text evidence="2">The sequence shown here is derived from an EMBL/GenBank/DDBJ whole genome shotgun (WGS) entry which is preliminary data.</text>
</comment>
<evidence type="ECO:0000313" key="3">
    <source>
        <dbReference type="Proteomes" id="UP001279734"/>
    </source>
</evidence>
<organism evidence="2 3">
    <name type="scientific">Nepenthes gracilis</name>
    <name type="common">Slender pitcher plant</name>
    <dbReference type="NCBI Taxonomy" id="150966"/>
    <lineage>
        <taxon>Eukaryota</taxon>
        <taxon>Viridiplantae</taxon>
        <taxon>Streptophyta</taxon>
        <taxon>Embryophyta</taxon>
        <taxon>Tracheophyta</taxon>
        <taxon>Spermatophyta</taxon>
        <taxon>Magnoliopsida</taxon>
        <taxon>eudicotyledons</taxon>
        <taxon>Gunneridae</taxon>
        <taxon>Pentapetalae</taxon>
        <taxon>Caryophyllales</taxon>
        <taxon>Nepenthaceae</taxon>
        <taxon>Nepenthes</taxon>
    </lineage>
</organism>
<proteinExistence type="predicted"/>
<protein>
    <submittedName>
        <fullName evidence="2">Uncharacterized protein</fullName>
    </submittedName>
</protein>
<evidence type="ECO:0000256" key="1">
    <source>
        <dbReference type="SAM" id="MobiDB-lite"/>
    </source>
</evidence>
<name>A0AAD3S2E1_NEPGR</name>
<evidence type="ECO:0000313" key="2">
    <source>
        <dbReference type="EMBL" id="GMH03168.1"/>
    </source>
</evidence>
<dbReference type="AlphaFoldDB" id="A0AAD3S2E1"/>
<dbReference type="Proteomes" id="UP001279734">
    <property type="component" value="Unassembled WGS sequence"/>
</dbReference>
<feature type="region of interest" description="Disordered" evidence="1">
    <location>
        <begin position="13"/>
        <end position="33"/>
    </location>
</feature>
<dbReference type="EMBL" id="BSYO01000004">
    <property type="protein sequence ID" value="GMH03168.1"/>
    <property type="molecule type" value="Genomic_DNA"/>
</dbReference>
<keyword evidence="3" id="KW-1185">Reference proteome</keyword>